<organism evidence="3 4">
    <name type="scientific">Rhizobium herbae</name>
    <dbReference type="NCBI Taxonomy" id="508661"/>
    <lineage>
        <taxon>Bacteria</taxon>
        <taxon>Pseudomonadati</taxon>
        <taxon>Pseudomonadota</taxon>
        <taxon>Alphaproteobacteria</taxon>
        <taxon>Hyphomicrobiales</taxon>
        <taxon>Rhizobiaceae</taxon>
        <taxon>Rhizobium/Agrobacterium group</taxon>
        <taxon>Rhizobium</taxon>
    </lineage>
</organism>
<evidence type="ECO:0000256" key="1">
    <source>
        <dbReference type="SAM" id="MobiDB-lite"/>
    </source>
</evidence>
<dbReference type="Pfam" id="PF01850">
    <property type="entry name" value="PIN"/>
    <property type="match status" value="1"/>
</dbReference>
<name>A0ABS4EPM9_9HYPH</name>
<dbReference type="InterPro" id="IPR002716">
    <property type="entry name" value="PIN_dom"/>
</dbReference>
<feature type="region of interest" description="Disordered" evidence="1">
    <location>
        <begin position="1"/>
        <end position="21"/>
    </location>
</feature>
<gene>
    <name evidence="3" type="ORF">J2Z75_003427</name>
</gene>
<feature type="domain" description="PIN" evidence="2">
    <location>
        <begin position="29"/>
        <end position="72"/>
    </location>
</feature>
<evidence type="ECO:0000313" key="3">
    <source>
        <dbReference type="EMBL" id="MBP1859906.1"/>
    </source>
</evidence>
<dbReference type="Proteomes" id="UP000823786">
    <property type="component" value="Unassembled WGS sequence"/>
</dbReference>
<dbReference type="SUPFAM" id="SSF88723">
    <property type="entry name" value="PIN domain-like"/>
    <property type="match status" value="1"/>
</dbReference>
<evidence type="ECO:0000313" key="4">
    <source>
        <dbReference type="Proteomes" id="UP000823786"/>
    </source>
</evidence>
<dbReference type="EMBL" id="JAGGJV010000006">
    <property type="protein sequence ID" value="MBP1859906.1"/>
    <property type="molecule type" value="Genomic_DNA"/>
</dbReference>
<keyword evidence="4" id="KW-1185">Reference proteome</keyword>
<reference evidence="3 4" key="1">
    <citation type="submission" date="2021-03" db="EMBL/GenBank/DDBJ databases">
        <title>Genomic Encyclopedia of Type Strains, Phase IV (KMG-IV): sequencing the most valuable type-strain genomes for metagenomic binning, comparative biology and taxonomic classification.</title>
        <authorList>
            <person name="Goeker M."/>
        </authorList>
    </citation>
    <scope>NUCLEOTIDE SEQUENCE [LARGE SCALE GENOMIC DNA]</scope>
    <source>
        <strain evidence="3 4">DSM 26427</strain>
    </source>
</reference>
<accession>A0ABS4EPM9</accession>
<sequence length="114" mass="12355">MACSAAMPGRAHGRGPGWNNHVRPEVARRILPVDDDVATRYAHLPIPDRRNEVDALIAATALIRGLTVVTRNVKDFEGTGVIIVDPGWDDFTACASRAKSLLKPHSSSSSNNER</sequence>
<evidence type="ECO:0000259" key="2">
    <source>
        <dbReference type="Pfam" id="PF01850"/>
    </source>
</evidence>
<dbReference type="Gene3D" id="3.40.50.1010">
    <property type="entry name" value="5'-nuclease"/>
    <property type="match status" value="1"/>
</dbReference>
<proteinExistence type="predicted"/>
<comment type="caution">
    <text evidence="3">The sequence shown here is derived from an EMBL/GenBank/DDBJ whole genome shotgun (WGS) entry which is preliminary data.</text>
</comment>
<dbReference type="InterPro" id="IPR029060">
    <property type="entry name" value="PIN-like_dom_sf"/>
</dbReference>
<protein>
    <recommendedName>
        <fullName evidence="2">PIN domain-containing protein</fullName>
    </recommendedName>
</protein>